<evidence type="ECO:0000256" key="1">
    <source>
        <dbReference type="ARBA" id="ARBA00000971"/>
    </source>
</evidence>
<keyword evidence="2 4" id="KW-0697">Rotamase</keyword>
<dbReference type="Gene3D" id="3.10.50.40">
    <property type="match status" value="1"/>
</dbReference>
<comment type="caution">
    <text evidence="7">The sequence shown here is derived from an EMBL/GenBank/DDBJ whole genome shotgun (WGS) entry which is preliminary data.</text>
</comment>
<organism evidence="7 8">
    <name type="scientific">Prorocentrum cordatum</name>
    <dbReference type="NCBI Taxonomy" id="2364126"/>
    <lineage>
        <taxon>Eukaryota</taxon>
        <taxon>Sar</taxon>
        <taxon>Alveolata</taxon>
        <taxon>Dinophyceae</taxon>
        <taxon>Prorocentrales</taxon>
        <taxon>Prorocentraceae</taxon>
        <taxon>Prorocentrum</taxon>
    </lineage>
</organism>
<comment type="catalytic activity">
    <reaction evidence="1 5">
        <text>[protein]-peptidylproline (omega=180) = [protein]-peptidylproline (omega=0)</text>
        <dbReference type="Rhea" id="RHEA:16237"/>
        <dbReference type="Rhea" id="RHEA-COMP:10747"/>
        <dbReference type="Rhea" id="RHEA-COMP:10748"/>
        <dbReference type="ChEBI" id="CHEBI:83833"/>
        <dbReference type="ChEBI" id="CHEBI:83834"/>
        <dbReference type="EC" id="5.2.1.8"/>
    </reaction>
</comment>
<dbReference type="InterPro" id="IPR051370">
    <property type="entry name" value="PPIase_Pin1"/>
</dbReference>
<evidence type="ECO:0000256" key="4">
    <source>
        <dbReference type="PROSITE-ProRule" id="PRU00278"/>
    </source>
</evidence>
<dbReference type="PANTHER" id="PTHR10657:SF4">
    <property type="entry name" value="PEPTIDYL-PROLYL CIS-TRANS ISOMERASE-RELATED"/>
    <property type="match status" value="1"/>
</dbReference>
<name>A0ABN9XXU8_9DINO</name>
<keyword evidence="3 4" id="KW-0413">Isomerase</keyword>
<evidence type="ECO:0000256" key="2">
    <source>
        <dbReference type="ARBA" id="ARBA00023110"/>
    </source>
</evidence>
<dbReference type="PROSITE" id="PS50198">
    <property type="entry name" value="PPIC_PPIASE_2"/>
    <property type="match status" value="1"/>
</dbReference>
<dbReference type="PANTHER" id="PTHR10657">
    <property type="entry name" value="PEPTIDYL-PROLYL CIS-TRANS ISOMERASE"/>
    <property type="match status" value="1"/>
</dbReference>
<evidence type="ECO:0000256" key="3">
    <source>
        <dbReference type="ARBA" id="ARBA00023235"/>
    </source>
</evidence>
<evidence type="ECO:0000313" key="7">
    <source>
        <dbReference type="EMBL" id="CAK0903550.1"/>
    </source>
</evidence>
<dbReference type="Proteomes" id="UP001189429">
    <property type="component" value="Unassembled WGS sequence"/>
</dbReference>
<dbReference type="Pfam" id="PF00639">
    <property type="entry name" value="Rotamase"/>
    <property type="match status" value="1"/>
</dbReference>
<proteinExistence type="predicted"/>
<accession>A0ABN9XXU8</accession>
<dbReference type="SUPFAM" id="SSF54534">
    <property type="entry name" value="FKBP-like"/>
    <property type="match status" value="1"/>
</dbReference>
<sequence length="220" mass="23817">DGLPDASAAVRGAAKETVPEVQRPVTSVRCLHLLKKHAGSRRPSSWREKVITRSVEEATYRLKELRKAIEAKATPAERQAEFERLARRESDCGSAAEGGSLGRFGRGKMQTPFEEASFALKVQELTASSRRTAGCTSSCAWSRPRAGSPGPALGRGTDRGPAVSDTFVLLLSLLSYNPRPSCSVLFLLALGARVRDLFCLRGGRRKEQSAAYSCFGGSCW</sequence>
<reference evidence="7" key="1">
    <citation type="submission" date="2023-10" db="EMBL/GenBank/DDBJ databases">
        <authorList>
            <person name="Chen Y."/>
            <person name="Shah S."/>
            <person name="Dougan E. K."/>
            <person name="Thang M."/>
            <person name="Chan C."/>
        </authorList>
    </citation>
    <scope>NUCLEOTIDE SEQUENCE [LARGE SCALE GENOMIC DNA]</scope>
</reference>
<dbReference type="PROSITE" id="PS01096">
    <property type="entry name" value="PPIC_PPIASE_1"/>
    <property type="match status" value="1"/>
</dbReference>
<evidence type="ECO:0000259" key="6">
    <source>
        <dbReference type="PROSITE" id="PS50198"/>
    </source>
</evidence>
<keyword evidence="8" id="KW-1185">Reference proteome</keyword>
<dbReference type="EMBL" id="CAUYUJ010021256">
    <property type="protein sequence ID" value="CAK0903550.1"/>
    <property type="molecule type" value="Genomic_DNA"/>
</dbReference>
<feature type="non-terminal residue" evidence="7">
    <location>
        <position position="1"/>
    </location>
</feature>
<dbReference type="EC" id="5.2.1.8" evidence="5"/>
<evidence type="ECO:0000256" key="5">
    <source>
        <dbReference type="RuleBase" id="RU363014"/>
    </source>
</evidence>
<dbReference type="InterPro" id="IPR046357">
    <property type="entry name" value="PPIase_dom_sf"/>
</dbReference>
<evidence type="ECO:0000313" key="8">
    <source>
        <dbReference type="Proteomes" id="UP001189429"/>
    </source>
</evidence>
<gene>
    <name evidence="7" type="ORF">PCOR1329_LOCUS79846</name>
</gene>
<dbReference type="InterPro" id="IPR000297">
    <property type="entry name" value="PPIase_PpiC"/>
</dbReference>
<feature type="domain" description="PpiC" evidence="6">
    <location>
        <begin position="25"/>
        <end position="134"/>
    </location>
</feature>
<dbReference type="InterPro" id="IPR023058">
    <property type="entry name" value="PPIase_PpiC_CS"/>
</dbReference>
<protein>
    <recommendedName>
        <fullName evidence="5">Peptidyl-prolyl cis-trans isomerase</fullName>
        <ecNumber evidence="5">5.2.1.8</ecNumber>
    </recommendedName>
</protein>